<gene>
    <name evidence="1" type="ORF">CLUMA_CG005841</name>
</gene>
<keyword evidence="2" id="KW-1185">Reference proteome</keyword>
<reference evidence="1 2" key="1">
    <citation type="submission" date="2015-04" db="EMBL/GenBank/DDBJ databases">
        <authorList>
            <person name="Syromyatnikov M.Y."/>
            <person name="Popov V.N."/>
        </authorList>
    </citation>
    <scope>NUCLEOTIDE SEQUENCE [LARGE SCALE GENOMIC DNA]</scope>
</reference>
<accession>A0A1J1HY06</accession>
<sequence>MNNEKEYSSRILKVNAGIFVRHFETHDMKTSQRNSLNHYVVLMKLLRYQAFEIQTKNTN</sequence>
<protein>
    <submittedName>
        <fullName evidence="1">CLUMA_CG005841, isoform A</fullName>
    </submittedName>
</protein>
<evidence type="ECO:0000313" key="2">
    <source>
        <dbReference type="Proteomes" id="UP000183832"/>
    </source>
</evidence>
<dbReference type="EMBL" id="CVRI01000024">
    <property type="protein sequence ID" value="CRK92220.1"/>
    <property type="molecule type" value="Genomic_DNA"/>
</dbReference>
<dbReference type="Proteomes" id="UP000183832">
    <property type="component" value="Unassembled WGS sequence"/>
</dbReference>
<proteinExistence type="predicted"/>
<evidence type="ECO:0000313" key="1">
    <source>
        <dbReference type="EMBL" id="CRK92220.1"/>
    </source>
</evidence>
<name>A0A1J1HY06_9DIPT</name>
<organism evidence="1 2">
    <name type="scientific">Clunio marinus</name>
    <dbReference type="NCBI Taxonomy" id="568069"/>
    <lineage>
        <taxon>Eukaryota</taxon>
        <taxon>Metazoa</taxon>
        <taxon>Ecdysozoa</taxon>
        <taxon>Arthropoda</taxon>
        <taxon>Hexapoda</taxon>
        <taxon>Insecta</taxon>
        <taxon>Pterygota</taxon>
        <taxon>Neoptera</taxon>
        <taxon>Endopterygota</taxon>
        <taxon>Diptera</taxon>
        <taxon>Nematocera</taxon>
        <taxon>Chironomoidea</taxon>
        <taxon>Chironomidae</taxon>
        <taxon>Clunio</taxon>
    </lineage>
</organism>
<dbReference type="AlphaFoldDB" id="A0A1J1HY06"/>